<feature type="transmembrane region" description="Helical" evidence="2">
    <location>
        <begin position="224"/>
        <end position="248"/>
    </location>
</feature>
<reference evidence="4" key="1">
    <citation type="submission" date="2020-05" db="EMBL/GenBank/DDBJ databases">
        <title>Mycena genomes resolve the evolution of fungal bioluminescence.</title>
        <authorList>
            <person name="Tsai I.J."/>
        </authorList>
    </citation>
    <scope>NUCLEOTIDE SEQUENCE</scope>
    <source>
        <strain evidence="4">160909Yilan</strain>
    </source>
</reference>
<feature type="signal peptide" evidence="3">
    <location>
        <begin position="1"/>
        <end position="21"/>
    </location>
</feature>
<keyword evidence="2" id="KW-1133">Transmembrane helix</keyword>
<keyword evidence="5" id="KW-1185">Reference proteome</keyword>
<dbReference type="Proteomes" id="UP000623467">
    <property type="component" value="Unassembled WGS sequence"/>
</dbReference>
<gene>
    <name evidence="4" type="ORF">MSAN_00334300</name>
</gene>
<feature type="compositionally biased region" description="Low complexity" evidence="1">
    <location>
        <begin position="178"/>
        <end position="213"/>
    </location>
</feature>
<comment type="caution">
    <text evidence="4">The sequence shown here is derived from an EMBL/GenBank/DDBJ whole genome shotgun (WGS) entry which is preliminary data.</text>
</comment>
<keyword evidence="2" id="KW-0812">Transmembrane</keyword>
<name>A0A8H6ZBS9_9AGAR</name>
<feature type="region of interest" description="Disordered" evidence="1">
    <location>
        <begin position="178"/>
        <end position="217"/>
    </location>
</feature>
<evidence type="ECO:0000313" key="4">
    <source>
        <dbReference type="EMBL" id="KAF7374497.1"/>
    </source>
</evidence>
<evidence type="ECO:0000313" key="5">
    <source>
        <dbReference type="Proteomes" id="UP000623467"/>
    </source>
</evidence>
<sequence length="278" mass="28653">MVGLSSLSLQVIFCVLVGSSATSPAPRATTVPLPTPPEGSQVMYVAATDPGIDWSDGWQTGPSSCSSDQIRTVSGTGTTFDETNYFTASYSFRGSAIYANLQSGDASFAITVDGSQTSFGYGGLLPVPMNCSYDWSAQNLPDDIDHTLTLITLGPSMSNNGFWTLSLNSLAIIQPGSSNASSGSSPNSSGSSPSTQSSSTGANSSPSPSSSAAGSGGGLSSTDIIAIVTSLIGGIASIVAIITGIHQFKKWREAKRRAPSQEFVLNAVQEHRPLMYNA</sequence>
<dbReference type="OrthoDB" id="3011408at2759"/>
<evidence type="ECO:0000256" key="1">
    <source>
        <dbReference type="SAM" id="MobiDB-lite"/>
    </source>
</evidence>
<proteinExistence type="predicted"/>
<feature type="chain" id="PRO_5034096791" evidence="3">
    <location>
        <begin position="22"/>
        <end position="278"/>
    </location>
</feature>
<accession>A0A8H6ZBS9</accession>
<keyword evidence="3" id="KW-0732">Signal</keyword>
<dbReference type="AlphaFoldDB" id="A0A8H6ZBS9"/>
<evidence type="ECO:0000256" key="2">
    <source>
        <dbReference type="SAM" id="Phobius"/>
    </source>
</evidence>
<dbReference type="EMBL" id="JACAZH010000002">
    <property type="protein sequence ID" value="KAF7374497.1"/>
    <property type="molecule type" value="Genomic_DNA"/>
</dbReference>
<evidence type="ECO:0000256" key="3">
    <source>
        <dbReference type="SAM" id="SignalP"/>
    </source>
</evidence>
<organism evidence="4 5">
    <name type="scientific">Mycena sanguinolenta</name>
    <dbReference type="NCBI Taxonomy" id="230812"/>
    <lineage>
        <taxon>Eukaryota</taxon>
        <taxon>Fungi</taxon>
        <taxon>Dikarya</taxon>
        <taxon>Basidiomycota</taxon>
        <taxon>Agaricomycotina</taxon>
        <taxon>Agaricomycetes</taxon>
        <taxon>Agaricomycetidae</taxon>
        <taxon>Agaricales</taxon>
        <taxon>Marasmiineae</taxon>
        <taxon>Mycenaceae</taxon>
        <taxon>Mycena</taxon>
    </lineage>
</organism>
<protein>
    <submittedName>
        <fullName evidence="4">Uncharacterized protein</fullName>
    </submittedName>
</protein>
<keyword evidence="2" id="KW-0472">Membrane</keyword>